<dbReference type="GO" id="GO:0005886">
    <property type="term" value="C:plasma membrane"/>
    <property type="evidence" value="ECO:0007669"/>
    <property type="project" value="UniProtKB-SubCell"/>
</dbReference>
<evidence type="ECO:0000256" key="3">
    <source>
        <dbReference type="ARBA" id="ARBA00022448"/>
    </source>
</evidence>
<dbReference type="AlphaFoldDB" id="A0A974RWE1"/>
<feature type="transmembrane region" description="Helical" evidence="8">
    <location>
        <begin position="179"/>
        <end position="202"/>
    </location>
</feature>
<protein>
    <submittedName>
        <fullName evidence="10">ABC transporter permease subunit</fullName>
    </submittedName>
</protein>
<keyword evidence="11" id="KW-1185">Reference proteome</keyword>
<dbReference type="CDD" id="cd06261">
    <property type="entry name" value="TM_PBP2"/>
    <property type="match status" value="1"/>
</dbReference>
<evidence type="ECO:0000256" key="1">
    <source>
        <dbReference type="ARBA" id="ARBA00004651"/>
    </source>
</evidence>
<proteinExistence type="inferred from homology"/>
<name>A0A974RWE1_9GAMM</name>
<comment type="subcellular location">
    <subcellularLocation>
        <location evidence="1 8">Cell membrane</location>
        <topology evidence="1 8">Multi-pass membrane protein</topology>
    </subcellularLocation>
</comment>
<keyword evidence="7 8" id="KW-0472">Membrane</keyword>
<accession>A0A974RWE1</accession>
<keyword evidence="4" id="KW-1003">Cell membrane</keyword>
<dbReference type="PANTHER" id="PTHR43848">
    <property type="entry name" value="PUTRESCINE TRANSPORT SYSTEM PERMEASE PROTEIN POTI"/>
    <property type="match status" value="1"/>
</dbReference>
<evidence type="ECO:0000256" key="5">
    <source>
        <dbReference type="ARBA" id="ARBA00022692"/>
    </source>
</evidence>
<dbReference type="Proteomes" id="UP000595278">
    <property type="component" value="Chromosome"/>
</dbReference>
<evidence type="ECO:0000256" key="6">
    <source>
        <dbReference type="ARBA" id="ARBA00022989"/>
    </source>
</evidence>
<feature type="domain" description="ABC transmembrane type-1" evidence="9">
    <location>
        <begin position="61"/>
        <end position="255"/>
    </location>
</feature>
<keyword evidence="3 8" id="KW-0813">Transport</keyword>
<evidence type="ECO:0000256" key="7">
    <source>
        <dbReference type="ARBA" id="ARBA00023136"/>
    </source>
</evidence>
<feature type="transmembrane region" description="Helical" evidence="8">
    <location>
        <begin position="136"/>
        <end position="158"/>
    </location>
</feature>
<evidence type="ECO:0000256" key="8">
    <source>
        <dbReference type="RuleBase" id="RU363032"/>
    </source>
</evidence>
<comment type="similarity">
    <text evidence="2">Belongs to the binding-protein-dependent transport system permease family. CysTW subfamily.</text>
</comment>
<dbReference type="GO" id="GO:0055085">
    <property type="term" value="P:transmembrane transport"/>
    <property type="evidence" value="ECO:0007669"/>
    <property type="project" value="InterPro"/>
</dbReference>
<evidence type="ECO:0000256" key="4">
    <source>
        <dbReference type="ARBA" id="ARBA00022475"/>
    </source>
</evidence>
<dbReference type="RefSeq" id="WP_201091296.1">
    <property type="nucleotide sequence ID" value="NZ_CP067393.1"/>
</dbReference>
<evidence type="ECO:0000256" key="2">
    <source>
        <dbReference type="ARBA" id="ARBA00007069"/>
    </source>
</evidence>
<feature type="transmembrane region" description="Helical" evidence="8">
    <location>
        <begin position="12"/>
        <end position="31"/>
    </location>
</feature>
<gene>
    <name evidence="10" type="ORF">JHT90_12080</name>
</gene>
<organism evidence="10 11">
    <name type="scientific">Entomomonas asaccharolytica</name>
    <dbReference type="NCBI Taxonomy" id="2785331"/>
    <lineage>
        <taxon>Bacteria</taxon>
        <taxon>Pseudomonadati</taxon>
        <taxon>Pseudomonadota</taxon>
        <taxon>Gammaproteobacteria</taxon>
        <taxon>Pseudomonadales</taxon>
        <taxon>Pseudomonadaceae</taxon>
        <taxon>Entomomonas</taxon>
    </lineage>
</organism>
<dbReference type="SUPFAM" id="SSF161098">
    <property type="entry name" value="MetI-like"/>
    <property type="match status" value="1"/>
</dbReference>
<sequence>MKNRFNFTNMMLVLGLLFIYLPMVILVVYSFNASKMVVVWEGWSTKWYRDLSDSSDLIAALFRSLEVAFYTSISAVVIGTLAAFVLTRMDYFRGRSFFAGMVTAPLVMPEIITGFSLLLLFMAINEFFGWPSKGLINIWIAHTTFCTAYVAILVSSRLRELDRSLEEASMDLGAPPWKTFIFITIPMIAPSLFAGAMLSFALSLDDVVLANFLSGPGSTTLPVYIFSKVRLGVDPQINAIASIILLVISTFTLAAWFINRRIDKKRKTVS</sequence>
<dbReference type="InterPro" id="IPR035906">
    <property type="entry name" value="MetI-like_sf"/>
</dbReference>
<evidence type="ECO:0000259" key="9">
    <source>
        <dbReference type="PROSITE" id="PS50928"/>
    </source>
</evidence>
<dbReference type="KEGG" id="eaz:JHT90_12080"/>
<keyword evidence="5 8" id="KW-0812">Transmembrane</keyword>
<dbReference type="Pfam" id="PF00528">
    <property type="entry name" value="BPD_transp_1"/>
    <property type="match status" value="1"/>
</dbReference>
<dbReference type="PANTHER" id="PTHR43848:SF2">
    <property type="entry name" value="PUTRESCINE TRANSPORT SYSTEM PERMEASE PROTEIN POTI"/>
    <property type="match status" value="1"/>
</dbReference>
<dbReference type="PROSITE" id="PS50928">
    <property type="entry name" value="ABC_TM1"/>
    <property type="match status" value="1"/>
</dbReference>
<dbReference type="InterPro" id="IPR000515">
    <property type="entry name" value="MetI-like"/>
</dbReference>
<feature type="transmembrane region" description="Helical" evidence="8">
    <location>
        <begin position="98"/>
        <end position="124"/>
    </location>
</feature>
<evidence type="ECO:0000313" key="10">
    <source>
        <dbReference type="EMBL" id="QQP85113.1"/>
    </source>
</evidence>
<dbReference type="EMBL" id="CP067393">
    <property type="protein sequence ID" value="QQP85113.1"/>
    <property type="molecule type" value="Genomic_DNA"/>
</dbReference>
<reference evidence="10 11" key="1">
    <citation type="submission" date="2021-01" db="EMBL/GenBank/DDBJ databases">
        <title>Entomomonas sp. F2A isolated from a house cricket (Acheta domesticus).</title>
        <authorList>
            <person name="Spergser J."/>
            <person name="Busse H.-J."/>
        </authorList>
    </citation>
    <scope>NUCLEOTIDE SEQUENCE [LARGE SCALE GENOMIC DNA]</scope>
    <source>
        <strain evidence="10 11">F2A</strain>
    </source>
</reference>
<feature type="transmembrane region" description="Helical" evidence="8">
    <location>
        <begin position="67"/>
        <end position="86"/>
    </location>
</feature>
<dbReference type="InterPro" id="IPR051789">
    <property type="entry name" value="Bact_Polyamine_Transport"/>
</dbReference>
<keyword evidence="6 8" id="KW-1133">Transmembrane helix</keyword>
<evidence type="ECO:0000313" key="11">
    <source>
        <dbReference type="Proteomes" id="UP000595278"/>
    </source>
</evidence>
<dbReference type="Gene3D" id="1.10.3720.10">
    <property type="entry name" value="MetI-like"/>
    <property type="match status" value="1"/>
</dbReference>
<feature type="transmembrane region" description="Helical" evidence="8">
    <location>
        <begin position="237"/>
        <end position="258"/>
    </location>
</feature>